<keyword evidence="4 7" id="KW-0863">Zinc-finger</keyword>
<evidence type="ECO:0000256" key="1">
    <source>
        <dbReference type="ARBA" id="ARBA00004123"/>
    </source>
</evidence>
<feature type="compositionally biased region" description="Basic and acidic residues" evidence="8">
    <location>
        <begin position="70"/>
        <end position="83"/>
    </location>
</feature>
<dbReference type="GO" id="GO:0000785">
    <property type="term" value="C:chromatin"/>
    <property type="evidence" value="ECO:0007669"/>
    <property type="project" value="TreeGrafter"/>
</dbReference>
<dbReference type="EMBL" id="JAPDRN010000016">
    <property type="protein sequence ID" value="KAJ9639748.1"/>
    <property type="molecule type" value="Genomic_DNA"/>
</dbReference>
<gene>
    <name evidence="10" type="ORF">H2204_003541</name>
</gene>
<dbReference type="InterPro" id="IPR007219">
    <property type="entry name" value="XnlR_reg_dom"/>
</dbReference>
<dbReference type="GO" id="GO:0005634">
    <property type="term" value="C:nucleus"/>
    <property type="evidence" value="ECO:0007669"/>
    <property type="project" value="UniProtKB-SubCell"/>
</dbReference>
<keyword evidence="2" id="KW-0479">Metal-binding</keyword>
<comment type="subcellular location">
    <subcellularLocation>
        <location evidence="1">Nucleus</location>
    </subcellularLocation>
</comment>
<evidence type="ECO:0000313" key="10">
    <source>
        <dbReference type="EMBL" id="KAJ9639748.1"/>
    </source>
</evidence>
<dbReference type="InterPro" id="IPR036236">
    <property type="entry name" value="Znf_C2H2_sf"/>
</dbReference>
<dbReference type="Proteomes" id="UP001172681">
    <property type="component" value="Unassembled WGS sequence"/>
</dbReference>
<evidence type="ECO:0000256" key="8">
    <source>
        <dbReference type="SAM" id="MobiDB-lite"/>
    </source>
</evidence>
<evidence type="ECO:0000259" key="9">
    <source>
        <dbReference type="PROSITE" id="PS50157"/>
    </source>
</evidence>
<keyword evidence="6" id="KW-0539">Nucleus</keyword>
<dbReference type="PANTHER" id="PTHR40626">
    <property type="entry name" value="MIP31509P"/>
    <property type="match status" value="1"/>
</dbReference>
<dbReference type="AlphaFoldDB" id="A0AA38Y8Y9"/>
<evidence type="ECO:0000256" key="7">
    <source>
        <dbReference type="PROSITE-ProRule" id="PRU00042"/>
    </source>
</evidence>
<dbReference type="CDD" id="cd12148">
    <property type="entry name" value="fungal_TF_MHR"/>
    <property type="match status" value="1"/>
</dbReference>
<keyword evidence="3" id="KW-0677">Repeat</keyword>
<accession>A0AA38Y8Y9</accession>
<proteinExistence type="predicted"/>
<dbReference type="GO" id="GO:0008270">
    <property type="term" value="F:zinc ion binding"/>
    <property type="evidence" value="ECO:0007669"/>
    <property type="project" value="UniProtKB-KW"/>
</dbReference>
<feature type="region of interest" description="Disordered" evidence="8">
    <location>
        <begin position="50"/>
        <end position="84"/>
    </location>
</feature>
<feature type="compositionally biased region" description="Polar residues" evidence="8">
    <location>
        <begin position="50"/>
        <end position="69"/>
    </location>
</feature>
<keyword evidence="11" id="KW-1185">Reference proteome</keyword>
<dbReference type="GO" id="GO:0006351">
    <property type="term" value="P:DNA-templated transcription"/>
    <property type="evidence" value="ECO:0007669"/>
    <property type="project" value="InterPro"/>
</dbReference>
<feature type="domain" description="C2H2-type" evidence="9">
    <location>
        <begin position="27"/>
        <end position="54"/>
    </location>
</feature>
<name>A0AA38Y8Y9_9EURO</name>
<dbReference type="InterPro" id="IPR013087">
    <property type="entry name" value="Znf_C2H2_type"/>
</dbReference>
<dbReference type="PANTHER" id="PTHR40626:SF13">
    <property type="entry name" value="RESPIRATION FACTOR 2-RELATED"/>
    <property type="match status" value="1"/>
</dbReference>
<dbReference type="InterPro" id="IPR051059">
    <property type="entry name" value="VerF-like"/>
</dbReference>
<keyword evidence="5" id="KW-0862">Zinc</keyword>
<dbReference type="SUPFAM" id="SSF57667">
    <property type="entry name" value="beta-beta-alpha zinc fingers"/>
    <property type="match status" value="1"/>
</dbReference>
<evidence type="ECO:0000256" key="5">
    <source>
        <dbReference type="ARBA" id="ARBA00022833"/>
    </source>
</evidence>
<dbReference type="GO" id="GO:0000978">
    <property type="term" value="F:RNA polymerase II cis-regulatory region sequence-specific DNA binding"/>
    <property type="evidence" value="ECO:0007669"/>
    <property type="project" value="InterPro"/>
</dbReference>
<comment type="caution">
    <text evidence="10">The sequence shown here is derived from an EMBL/GenBank/DDBJ whole genome shotgun (WGS) entry which is preliminary data.</text>
</comment>
<protein>
    <recommendedName>
        <fullName evidence="9">C2H2-type domain-containing protein</fullName>
    </recommendedName>
</protein>
<dbReference type="Pfam" id="PF04082">
    <property type="entry name" value="Fungal_trans"/>
    <property type="match status" value="1"/>
</dbReference>
<evidence type="ECO:0000313" key="11">
    <source>
        <dbReference type="Proteomes" id="UP001172681"/>
    </source>
</evidence>
<sequence>MCARAATGHFYGLNILIATYYDNKKPYVCPSCGSSYGRTDVLLRHRRTCRNNQPGKANPSAPSNTFSNDNSHDDGEYTEHSPQPDDLTAVAFASDTVQNSRNSNETRDVVDSTTLISGSTYRTDHQPQSRFERSQIVDPRITDGFEANTTGPDVSELVPTDVHTNNVSEAISSNFSVAAPTPDGLMDFSAFQLDDESFLEDVLLCQFSYNPSGLTIPSTPTLAALPMPSITDYADAIAQLDSTELSEGNGIKLSPNPTSILQITQDELELFHAKLTVTDAEEGLANFKKPSLSRTLRCIIAYFRHFDPHAPFIHYASFNISTAHPALVLIMLAIGALHLSETKFAGSAYEAACLLLAQHDKQYLRDDDISFCLWQAQTTLLCAQFGVTSGRRDLFSRAQKHLFATHMMLGSTIEANRQLRASAAGDWMTWVFLETCTRVVCWMFVVSATCFALDPVAMTILPPIPEPIACPCDESTWHAVSEIEWRAACRRDADVNTAEVDLWTLAKAIHHGQLPEACGRMSAFTLLALVSGQLCTICTRERLRLDIYDSTEFSYIQRSEKALMTWERLWRKHPRAEQSLTRLDDPLLNDCLSLHCSAYYHLYFGEELVTLKRIAENPECGICLPGYKNNSQALKAIKYAASSWLVRAKIGVKYLSRSKGLELGPQALSAAYESALILAWWLHLNGDTLFNGIYETYDSNEDRGVAVAVKRIFGDILYELDEQDTLCSRSGPVQLDPIDFYACLCRDGVWGYSSMIESRLRGFGAHLQKCRRVGE</sequence>
<reference evidence="10" key="1">
    <citation type="submission" date="2022-10" db="EMBL/GenBank/DDBJ databases">
        <title>Culturing micro-colonial fungi from biological soil crusts in the Mojave desert and describing Neophaeococcomyces mojavensis, and introducing the new genera and species Taxawa tesnikishii.</title>
        <authorList>
            <person name="Kurbessoian T."/>
            <person name="Stajich J.E."/>
        </authorList>
    </citation>
    <scope>NUCLEOTIDE SEQUENCE</scope>
    <source>
        <strain evidence="10">TK_35</strain>
    </source>
</reference>
<evidence type="ECO:0000256" key="2">
    <source>
        <dbReference type="ARBA" id="ARBA00022723"/>
    </source>
</evidence>
<organism evidence="10 11">
    <name type="scientific">Knufia peltigerae</name>
    <dbReference type="NCBI Taxonomy" id="1002370"/>
    <lineage>
        <taxon>Eukaryota</taxon>
        <taxon>Fungi</taxon>
        <taxon>Dikarya</taxon>
        <taxon>Ascomycota</taxon>
        <taxon>Pezizomycotina</taxon>
        <taxon>Eurotiomycetes</taxon>
        <taxon>Chaetothyriomycetidae</taxon>
        <taxon>Chaetothyriales</taxon>
        <taxon>Trichomeriaceae</taxon>
        <taxon>Knufia</taxon>
    </lineage>
</organism>
<dbReference type="GO" id="GO:0000981">
    <property type="term" value="F:DNA-binding transcription factor activity, RNA polymerase II-specific"/>
    <property type="evidence" value="ECO:0007669"/>
    <property type="project" value="InterPro"/>
</dbReference>
<dbReference type="PROSITE" id="PS50157">
    <property type="entry name" value="ZINC_FINGER_C2H2_2"/>
    <property type="match status" value="1"/>
</dbReference>
<feature type="compositionally biased region" description="Basic and acidic residues" evidence="8">
    <location>
        <begin position="122"/>
        <end position="143"/>
    </location>
</feature>
<dbReference type="Gene3D" id="3.30.160.60">
    <property type="entry name" value="Classic Zinc Finger"/>
    <property type="match status" value="1"/>
</dbReference>
<feature type="region of interest" description="Disordered" evidence="8">
    <location>
        <begin position="97"/>
        <end position="157"/>
    </location>
</feature>
<evidence type="ECO:0000256" key="3">
    <source>
        <dbReference type="ARBA" id="ARBA00022737"/>
    </source>
</evidence>
<evidence type="ECO:0000256" key="4">
    <source>
        <dbReference type="ARBA" id="ARBA00022771"/>
    </source>
</evidence>
<evidence type="ECO:0000256" key="6">
    <source>
        <dbReference type="ARBA" id="ARBA00023242"/>
    </source>
</evidence>
<feature type="compositionally biased region" description="Polar residues" evidence="8">
    <location>
        <begin position="111"/>
        <end position="121"/>
    </location>
</feature>